<keyword evidence="4" id="KW-0067">ATP-binding</keyword>
<dbReference type="Gene3D" id="3.40.50.12780">
    <property type="entry name" value="N-terminal domain of ligase-like"/>
    <property type="match status" value="1"/>
</dbReference>
<evidence type="ECO:0000256" key="5">
    <source>
        <dbReference type="ARBA" id="ARBA00022990"/>
    </source>
</evidence>
<dbReference type="InterPro" id="IPR045851">
    <property type="entry name" value="AMP-bd_C_sf"/>
</dbReference>
<dbReference type="RefSeq" id="WP_013010541.1">
    <property type="nucleotide sequence ID" value="NC_013943.1"/>
</dbReference>
<dbReference type="GO" id="GO:0003987">
    <property type="term" value="F:acetate-CoA ligase activity"/>
    <property type="evidence" value="ECO:0007669"/>
    <property type="project" value="UniProtKB-EC"/>
</dbReference>
<reference evidence="8 9" key="1">
    <citation type="journal article" date="2010" name="Stand. Genomic Sci.">
        <title>Complete genome sequence of Denitrovibrio acetiphilus type strain (N2460).</title>
        <authorList>
            <person name="Kiss H."/>
            <person name="Lang E."/>
            <person name="Lapidus A."/>
            <person name="Copeland A."/>
            <person name="Nolan M."/>
            <person name="Glavina Del Rio T."/>
            <person name="Chen F."/>
            <person name="Lucas S."/>
            <person name="Tice H."/>
            <person name="Cheng J.F."/>
            <person name="Han C."/>
            <person name="Goodwin L."/>
            <person name="Pitluck S."/>
            <person name="Liolios K."/>
            <person name="Pati A."/>
            <person name="Ivanova N."/>
            <person name="Mavromatis K."/>
            <person name="Chen A."/>
            <person name="Palaniappan K."/>
            <person name="Land M."/>
            <person name="Hauser L."/>
            <person name="Chang Y.J."/>
            <person name="Jeffries C.D."/>
            <person name="Detter J.C."/>
            <person name="Brettin T."/>
            <person name="Spring S."/>
            <person name="Rohde M."/>
            <person name="Goker M."/>
            <person name="Woyke T."/>
            <person name="Bristow J."/>
            <person name="Eisen J.A."/>
            <person name="Markowitz V."/>
            <person name="Hugenholtz P."/>
            <person name="Kyrpides N.C."/>
            <person name="Klenk H.P."/>
        </authorList>
    </citation>
    <scope>NUCLEOTIDE SEQUENCE [LARGE SCALE GENOMIC DNA]</scope>
    <source>
        <strain evidence="9">DSM 12809 / NBRC 114555 / N2460</strain>
    </source>
</reference>
<evidence type="ECO:0000259" key="7">
    <source>
        <dbReference type="Pfam" id="PF13193"/>
    </source>
</evidence>
<dbReference type="InParanoid" id="D4H7M0"/>
<dbReference type="Pfam" id="PF13193">
    <property type="entry name" value="AMP-binding_C"/>
    <property type="match status" value="1"/>
</dbReference>
<dbReference type="PaxDb" id="522772-Dacet_1247"/>
<dbReference type="STRING" id="522772.Dacet_1247"/>
<dbReference type="HOGENOM" id="CLU_000022_3_6_0"/>
<evidence type="ECO:0000256" key="2">
    <source>
        <dbReference type="ARBA" id="ARBA00022598"/>
    </source>
</evidence>
<keyword evidence="2 8" id="KW-0436">Ligase</keyword>
<dbReference type="InterPro" id="IPR000873">
    <property type="entry name" value="AMP-dep_synth/lig_dom"/>
</dbReference>
<dbReference type="eggNOG" id="COG0365">
    <property type="taxonomic scope" value="Bacteria"/>
</dbReference>
<accession>D4H7M0</accession>
<evidence type="ECO:0000313" key="9">
    <source>
        <dbReference type="Proteomes" id="UP000002012"/>
    </source>
</evidence>
<evidence type="ECO:0000256" key="1">
    <source>
        <dbReference type="ARBA" id="ARBA00013275"/>
    </source>
</evidence>
<dbReference type="Pfam" id="PF00501">
    <property type="entry name" value="AMP-binding"/>
    <property type="match status" value="1"/>
</dbReference>
<dbReference type="SUPFAM" id="SSF56801">
    <property type="entry name" value="Acetyl-CoA synthetase-like"/>
    <property type="match status" value="1"/>
</dbReference>
<evidence type="ECO:0000256" key="4">
    <source>
        <dbReference type="ARBA" id="ARBA00022840"/>
    </source>
</evidence>
<evidence type="ECO:0000313" key="8">
    <source>
        <dbReference type="EMBL" id="ADD68019.1"/>
    </source>
</evidence>
<dbReference type="GO" id="GO:0005524">
    <property type="term" value="F:ATP binding"/>
    <property type="evidence" value="ECO:0007669"/>
    <property type="project" value="UniProtKB-KW"/>
</dbReference>
<dbReference type="FunCoup" id="D4H7M0">
    <property type="interactions" value="469"/>
</dbReference>
<feature type="domain" description="AMP-dependent synthetase/ligase" evidence="6">
    <location>
        <begin position="87"/>
        <end position="472"/>
    </location>
</feature>
<keyword evidence="3" id="KW-0547">Nucleotide-binding</keyword>
<dbReference type="InterPro" id="IPR025110">
    <property type="entry name" value="AMP-bd_C"/>
</dbReference>
<dbReference type="KEGG" id="dap:Dacet_1247"/>
<gene>
    <name evidence="8" type="ordered locus">Dacet_1247</name>
</gene>
<dbReference type="AlphaFoldDB" id="D4H7M0"/>
<evidence type="ECO:0000256" key="3">
    <source>
        <dbReference type="ARBA" id="ARBA00022741"/>
    </source>
</evidence>
<dbReference type="GO" id="GO:0005829">
    <property type="term" value="C:cytosol"/>
    <property type="evidence" value="ECO:0007669"/>
    <property type="project" value="TreeGrafter"/>
</dbReference>
<sequence length="628" mass="71377">MSLYLKELERNFREFERISLPKEEIDKINSFGENYEESYKYLAEKYLLWDEPFKTVMTGDETSGYTFFKGGTLCPLKNILRKHLTTAKKNKAALIWIGADGMQRVYTYQSLFSDVVKTSAALRKLGVKQGDRVLLHMPNMPELVIFMLACTKLGAVHVVYHASYSSESLAERINDCKPCIIVTTDESITGGYIKMKEKLDNALSKATFEPKYCVVVERTRKRVHMKPLRDLWYHDLISDEKHSNANTLPYEPHNADDTMFMLYTSTNMAEPKALTYSYAGYLLWAYVSYLMLFDMKETDTFWCTADISWITGHSYLVYGPLMAGQTVLIHEDSIDSDNAAKFYEICDKFSVNKLYTTPAMLRSLMNAAQKKKIFSDIKTLELIATGGEKLPEEILEWASAKLCKNKAAFIDIYSLTEAGGAIFAALPGYGKLEYGTVSERLPSVPAVLFDKTTKNFISDNDKQGEIVLKSPFPALCTGIHNQPGTFEKIYWKQVDDSYYFSTGDGGKLNENGFMVLTGRLDDVLHIGGKRISLVQIEEAIKKYEKVKECAVININDEKRGEKLIAFCVLHKQLDESYYDQTVREIRETILDEIGEVALPGEIRFSRTIPKSPDGAILRDLLKEIAMQM</sequence>
<name>D4H7M0_DENA2</name>
<organism evidence="8 9">
    <name type="scientific">Denitrovibrio acetiphilus (strain DSM 12809 / NBRC 114555 / N2460)</name>
    <dbReference type="NCBI Taxonomy" id="522772"/>
    <lineage>
        <taxon>Bacteria</taxon>
        <taxon>Pseudomonadati</taxon>
        <taxon>Deferribacterota</taxon>
        <taxon>Deferribacteres</taxon>
        <taxon>Deferribacterales</taxon>
        <taxon>Geovibrionaceae</taxon>
        <taxon>Denitrovibrio</taxon>
    </lineage>
</organism>
<proteinExistence type="predicted"/>
<protein>
    <recommendedName>
        <fullName evidence="1">acetate--CoA ligase</fullName>
        <ecNumber evidence="1">6.2.1.1</ecNumber>
    </recommendedName>
</protein>
<dbReference type="PANTHER" id="PTHR24095:SF14">
    <property type="entry name" value="ACETYL-COENZYME A SYNTHETASE 1"/>
    <property type="match status" value="1"/>
</dbReference>
<dbReference type="EC" id="6.2.1.1" evidence="1"/>
<keyword evidence="5" id="KW-0007">Acetylation</keyword>
<dbReference type="PANTHER" id="PTHR24095">
    <property type="entry name" value="ACETYL-COENZYME A SYNTHETASE"/>
    <property type="match status" value="1"/>
</dbReference>
<dbReference type="Proteomes" id="UP000002012">
    <property type="component" value="Chromosome"/>
</dbReference>
<keyword evidence="9" id="KW-1185">Reference proteome</keyword>
<evidence type="ECO:0000259" key="6">
    <source>
        <dbReference type="Pfam" id="PF00501"/>
    </source>
</evidence>
<dbReference type="EMBL" id="CP001968">
    <property type="protein sequence ID" value="ADD68019.1"/>
    <property type="molecule type" value="Genomic_DNA"/>
</dbReference>
<dbReference type="Gene3D" id="3.30.300.30">
    <property type="match status" value="1"/>
</dbReference>
<feature type="domain" description="AMP-binding enzyme C-terminal" evidence="7">
    <location>
        <begin position="535"/>
        <end position="613"/>
    </location>
</feature>
<dbReference type="OrthoDB" id="9778383at2"/>
<dbReference type="InterPro" id="IPR042099">
    <property type="entry name" value="ANL_N_sf"/>
</dbReference>
<dbReference type="GO" id="GO:0006085">
    <property type="term" value="P:acetyl-CoA biosynthetic process"/>
    <property type="evidence" value="ECO:0007669"/>
    <property type="project" value="TreeGrafter"/>
</dbReference>